<accession>A0A8J4YJU5</accession>
<feature type="compositionally biased region" description="Basic and acidic residues" evidence="6">
    <location>
        <begin position="476"/>
        <end position="502"/>
    </location>
</feature>
<dbReference type="PROSITE" id="PS50089">
    <property type="entry name" value="ZF_RING_2"/>
    <property type="match status" value="1"/>
</dbReference>
<evidence type="ECO:0000256" key="2">
    <source>
        <dbReference type="ARBA" id="ARBA00022771"/>
    </source>
</evidence>
<dbReference type="PROSITE" id="PS00518">
    <property type="entry name" value="ZF_RING_1"/>
    <property type="match status" value="1"/>
</dbReference>
<keyword evidence="5" id="KW-0175">Coiled coil</keyword>
<proteinExistence type="predicted"/>
<dbReference type="Gene3D" id="3.30.40.10">
    <property type="entry name" value="Zinc/RING finger domain, C3HC4 (zinc finger)"/>
    <property type="match status" value="1"/>
</dbReference>
<feature type="compositionally biased region" description="Basic and acidic residues" evidence="6">
    <location>
        <begin position="392"/>
        <end position="432"/>
    </location>
</feature>
<sequence length="656" mass="73241">MWSGRGPQKTNPLDWWGNITKCHVCVGADCLLQEGTGEADDGRFWERRRAGQAARSSATEDNVMDCPVCLTAYDDKVQRPRNLPCGHTFCTLCVNGLIKQGQVACPNCRVVHAVPQAGQFPISYDFENLLMMMSGASLASPPPSAETDTAESAHSLGTRPGQQGLSKRVRSLLEEQEAKILAAIHNCQKVKAQLNQYEATVRDWGRQQQDLEDRLQSLVDQCKDARMLARQEELSASDKRQQVDQGEQQLHTVLQAVRTAASAVEAYETIEDADHVMEEETQREEECLAIIPDVHTVTTIKKATEVSQAALEAAATVQAAQQTAGVGGGAAGDASLPTAAASSIKGRVDALMSATLKTDDRHRTRGKENAGIQKANKRGRSKRGTSRRGTSRRGDEQEKEEQKREEQEKEEQRGGEQERDEQEKEQQKREEQERDEQEKEEQEREEQERDEQEKEKQERDEQERDEQERRSRRGTSRREEEQERDDQWGASREGEQKGREGSSLHPAPLSLQAEDLRSLTQPARDLLQRELVFAVHTTEGRSRQAIISHEDDRLYLHCLRDQPLPRGAVTLQVGAALLPDLDKGVYGESWMAGDVWGSWGDPAVDAQFIIITKDWPGHSVPYVLGKVEGGLEVVVEAARHRPITEVSVVDCGVVVD</sequence>
<comment type="caution">
    <text evidence="8">The sequence shown here is derived from an EMBL/GenBank/DDBJ whole genome shotgun (WGS) entry which is preliminary data.</text>
</comment>
<evidence type="ECO:0000256" key="1">
    <source>
        <dbReference type="ARBA" id="ARBA00022723"/>
    </source>
</evidence>
<feature type="compositionally biased region" description="Basic and acidic residues" evidence="6">
    <location>
        <begin position="451"/>
        <end position="469"/>
    </location>
</feature>
<organism evidence="8 9">
    <name type="scientific">Chionoecetes opilio</name>
    <name type="common">Atlantic snow crab</name>
    <name type="synonym">Cancer opilio</name>
    <dbReference type="NCBI Taxonomy" id="41210"/>
    <lineage>
        <taxon>Eukaryota</taxon>
        <taxon>Metazoa</taxon>
        <taxon>Ecdysozoa</taxon>
        <taxon>Arthropoda</taxon>
        <taxon>Crustacea</taxon>
        <taxon>Multicrustacea</taxon>
        <taxon>Malacostraca</taxon>
        <taxon>Eumalacostraca</taxon>
        <taxon>Eucarida</taxon>
        <taxon>Decapoda</taxon>
        <taxon>Pleocyemata</taxon>
        <taxon>Brachyura</taxon>
        <taxon>Eubrachyura</taxon>
        <taxon>Majoidea</taxon>
        <taxon>Majidae</taxon>
        <taxon>Chionoecetes</taxon>
    </lineage>
</organism>
<keyword evidence="3" id="KW-0862">Zinc</keyword>
<dbReference type="SMART" id="SM00184">
    <property type="entry name" value="RING"/>
    <property type="match status" value="1"/>
</dbReference>
<evidence type="ECO:0000256" key="4">
    <source>
        <dbReference type="PROSITE-ProRule" id="PRU00175"/>
    </source>
</evidence>
<keyword evidence="2 4" id="KW-0863">Zinc-finger</keyword>
<dbReference type="AlphaFoldDB" id="A0A8J4YJU5"/>
<keyword evidence="9" id="KW-1185">Reference proteome</keyword>
<evidence type="ECO:0000313" key="9">
    <source>
        <dbReference type="Proteomes" id="UP000770661"/>
    </source>
</evidence>
<protein>
    <submittedName>
        <fullName evidence="8">Reticulocyte-binding protein 2 a</fullName>
    </submittedName>
</protein>
<dbReference type="GO" id="GO:0008270">
    <property type="term" value="F:zinc ion binding"/>
    <property type="evidence" value="ECO:0007669"/>
    <property type="project" value="UniProtKB-KW"/>
</dbReference>
<feature type="compositionally biased region" description="Acidic residues" evidence="6">
    <location>
        <begin position="433"/>
        <end position="450"/>
    </location>
</feature>
<gene>
    <name evidence="8" type="ORF">GWK47_032359</name>
</gene>
<feature type="compositionally biased region" description="Basic residues" evidence="6">
    <location>
        <begin position="375"/>
        <end position="391"/>
    </location>
</feature>
<keyword evidence="1" id="KW-0479">Metal-binding</keyword>
<dbReference type="InterPro" id="IPR001841">
    <property type="entry name" value="Znf_RING"/>
</dbReference>
<feature type="coiled-coil region" evidence="5">
    <location>
        <begin position="173"/>
        <end position="228"/>
    </location>
</feature>
<evidence type="ECO:0000259" key="7">
    <source>
        <dbReference type="PROSITE" id="PS50089"/>
    </source>
</evidence>
<dbReference type="PANTHER" id="PTHR47156:SF10">
    <property type="entry name" value="E3 UBIQUITIN-PROTEIN LIGASE TRIM-21-RELATED"/>
    <property type="match status" value="1"/>
</dbReference>
<feature type="compositionally biased region" description="Basic and acidic residues" evidence="6">
    <location>
        <begin position="357"/>
        <end position="368"/>
    </location>
</feature>
<dbReference type="InterPro" id="IPR017907">
    <property type="entry name" value="Znf_RING_CS"/>
</dbReference>
<dbReference type="SUPFAM" id="SSF57850">
    <property type="entry name" value="RING/U-box"/>
    <property type="match status" value="1"/>
</dbReference>
<dbReference type="InterPro" id="IPR013083">
    <property type="entry name" value="Znf_RING/FYVE/PHD"/>
</dbReference>
<evidence type="ECO:0000256" key="6">
    <source>
        <dbReference type="SAM" id="MobiDB-lite"/>
    </source>
</evidence>
<dbReference type="OrthoDB" id="6105938at2759"/>
<dbReference type="Proteomes" id="UP000770661">
    <property type="component" value="Unassembled WGS sequence"/>
</dbReference>
<dbReference type="Pfam" id="PF00097">
    <property type="entry name" value="zf-C3HC4"/>
    <property type="match status" value="1"/>
</dbReference>
<dbReference type="EMBL" id="JACEEZ010002153">
    <property type="protein sequence ID" value="KAG0728482.1"/>
    <property type="molecule type" value="Genomic_DNA"/>
</dbReference>
<evidence type="ECO:0000256" key="5">
    <source>
        <dbReference type="SAM" id="Coils"/>
    </source>
</evidence>
<dbReference type="InterPro" id="IPR018957">
    <property type="entry name" value="Znf_C3HC4_RING-type"/>
</dbReference>
<feature type="region of interest" description="Disordered" evidence="6">
    <location>
        <begin position="355"/>
        <end position="508"/>
    </location>
</feature>
<reference evidence="8" key="1">
    <citation type="submission" date="2020-07" db="EMBL/GenBank/DDBJ databases">
        <title>The High-quality genome of the commercially important snow crab, Chionoecetes opilio.</title>
        <authorList>
            <person name="Jeong J.-H."/>
            <person name="Ryu S."/>
        </authorList>
    </citation>
    <scope>NUCLEOTIDE SEQUENCE</scope>
    <source>
        <strain evidence="8">MADBK_172401_WGS</strain>
        <tissue evidence="8">Digestive gland</tissue>
    </source>
</reference>
<dbReference type="PANTHER" id="PTHR47156">
    <property type="entry name" value="PROTEIN CBG20824"/>
    <property type="match status" value="1"/>
</dbReference>
<feature type="region of interest" description="Disordered" evidence="6">
    <location>
        <begin position="137"/>
        <end position="166"/>
    </location>
</feature>
<evidence type="ECO:0000256" key="3">
    <source>
        <dbReference type="ARBA" id="ARBA00022833"/>
    </source>
</evidence>
<dbReference type="InterPro" id="IPR052667">
    <property type="entry name" value="E3_ubiquitin-ligase_RING"/>
</dbReference>
<evidence type="ECO:0000313" key="8">
    <source>
        <dbReference type="EMBL" id="KAG0728482.1"/>
    </source>
</evidence>
<name>A0A8J4YJU5_CHIOP</name>
<feature type="domain" description="RING-type" evidence="7">
    <location>
        <begin position="66"/>
        <end position="109"/>
    </location>
</feature>